<dbReference type="EMBL" id="JAGGNH010000001">
    <property type="protein sequence ID" value="KAJ0988735.1"/>
    <property type="molecule type" value="Genomic_DNA"/>
</dbReference>
<evidence type="ECO:0000313" key="7">
    <source>
        <dbReference type="EMBL" id="KAJ0988735.1"/>
    </source>
</evidence>
<accession>A0A9D5DDB9</accession>
<keyword evidence="5" id="KW-0175">Coiled coil</keyword>
<evidence type="ECO:0000256" key="4">
    <source>
        <dbReference type="ARBA" id="ARBA00023204"/>
    </source>
</evidence>
<keyword evidence="8" id="KW-1185">Reference proteome</keyword>
<sequence>MEKDDGDREIEKEEEDLEMAELLKDRFRLSVITIAESEAKKQSMEVSETVVACIADLAFKLTEQLAKDVEMFSQHAGRKSVNMEDVILSAHRNAHLMTLLRSFSHELKGKEPQSERKRKKYSKKDDKSLQT</sequence>
<dbReference type="InterPro" id="IPR029003">
    <property type="entry name" value="CENP-S/Mhf1"/>
</dbReference>
<keyword evidence="4" id="KW-0234">DNA repair</keyword>
<evidence type="ECO:0000256" key="6">
    <source>
        <dbReference type="SAM" id="MobiDB-lite"/>
    </source>
</evidence>
<reference evidence="7" key="2">
    <citation type="journal article" date="2022" name="Hortic Res">
        <title>The genome of Dioscorea zingiberensis sheds light on the biosynthesis, origin and evolution of the medicinally important diosgenin saponins.</title>
        <authorList>
            <person name="Li Y."/>
            <person name="Tan C."/>
            <person name="Li Z."/>
            <person name="Guo J."/>
            <person name="Li S."/>
            <person name="Chen X."/>
            <person name="Wang C."/>
            <person name="Dai X."/>
            <person name="Yang H."/>
            <person name="Song W."/>
            <person name="Hou L."/>
            <person name="Xu J."/>
            <person name="Tong Z."/>
            <person name="Xu A."/>
            <person name="Yuan X."/>
            <person name="Wang W."/>
            <person name="Yang Q."/>
            <person name="Chen L."/>
            <person name="Sun Z."/>
            <person name="Wang K."/>
            <person name="Pan B."/>
            <person name="Chen J."/>
            <person name="Bao Y."/>
            <person name="Liu F."/>
            <person name="Qi X."/>
            <person name="Gang D.R."/>
            <person name="Wen J."/>
            <person name="Li J."/>
        </authorList>
    </citation>
    <scope>NUCLEOTIDE SEQUENCE</scope>
    <source>
        <strain evidence="7">Dzin_1.0</strain>
    </source>
</reference>
<protein>
    <recommendedName>
        <fullName evidence="9">Centromere protein S</fullName>
    </recommendedName>
</protein>
<dbReference type="GO" id="GO:0003677">
    <property type="term" value="F:DNA binding"/>
    <property type="evidence" value="ECO:0007669"/>
    <property type="project" value="UniProtKB-KW"/>
</dbReference>
<feature type="region of interest" description="Disordered" evidence="6">
    <location>
        <begin position="105"/>
        <end position="131"/>
    </location>
</feature>
<dbReference type="AlphaFoldDB" id="A0A9D5DDB9"/>
<dbReference type="GO" id="GO:0071821">
    <property type="term" value="C:FANCM-MHF complex"/>
    <property type="evidence" value="ECO:0007669"/>
    <property type="project" value="InterPro"/>
</dbReference>
<feature type="compositionally biased region" description="Basic and acidic residues" evidence="6">
    <location>
        <begin position="105"/>
        <end position="115"/>
    </location>
</feature>
<reference evidence="7" key="1">
    <citation type="submission" date="2021-03" db="EMBL/GenBank/DDBJ databases">
        <authorList>
            <person name="Li Z."/>
            <person name="Yang C."/>
        </authorList>
    </citation>
    <scope>NUCLEOTIDE SEQUENCE</scope>
    <source>
        <strain evidence="7">Dzin_1.0</strain>
        <tissue evidence="7">Leaf</tissue>
    </source>
</reference>
<organism evidence="7 8">
    <name type="scientific">Dioscorea zingiberensis</name>
    <dbReference type="NCBI Taxonomy" id="325984"/>
    <lineage>
        <taxon>Eukaryota</taxon>
        <taxon>Viridiplantae</taxon>
        <taxon>Streptophyta</taxon>
        <taxon>Embryophyta</taxon>
        <taxon>Tracheophyta</taxon>
        <taxon>Spermatophyta</taxon>
        <taxon>Magnoliopsida</taxon>
        <taxon>Liliopsida</taxon>
        <taxon>Dioscoreales</taxon>
        <taxon>Dioscoreaceae</taxon>
        <taxon>Dioscorea</taxon>
    </lineage>
</organism>
<comment type="caution">
    <text evidence="7">The sequence shown here is derived from an EMBL/GenBank/DDBJ whole genome shotgun (WGS) entry which is preliminary data.</text>
</comment>
<dbReference type="CDD" id="cd22919">
    <property type="entry name" value="HFD_CENP-S"/>
    <property type="match status" value="1"/>
</dbReference>
<evidence type="ECO:0000256" key="2">
    <source>
        <dbReference type="ARBA" id="ARBA00022763"/>
    </source>
</evidence>
<dbReference type="InterPro" id="IPR009072">
    <property type="entry name" value="Histone-fold"/>
</dbReference>
<dbReference type="SUPFAM" id="SSF47113">
    <property type="entry name" value="Histone-fold"/>
    <property type="match status" value="1"/>
</dbReference>
<gene>
    <name evidence="7" type="ORF">J5N97_007091</name>
</gene>
<dbReference type="Pfam" id="PF15630">
    <property type="entry name" value="CENP-S"/>
    <property type="match status" value="1"/>
</dbReference>
<evidence type="ECO:0008006" key="9">
    <source>
        <dbReference type="Google" id="ProtNLM"/>
    </source>
</evidence>
<dbReference type="Gene3D" id="1.10.20.10">
    <property type="entry name" value="Histone, subunit A"/>
    <property type="match status" value="1"/>
</dbReference>
<evidence type="ECO:0000256" key="3">
    <source>
        <dbReference type="ARBA" id="ARBA00023125"/>
    </source>
</evidence>
<evidence type="ECO:0000256" key="1">
    <source>
        <dbReference type="ARBA" id="ARBA00006612"/>
    </source>
</evidence>
<dbReference type="OrthoDB" id="1872155at2759"/>
<dbReference type="PANTHER" id="PTHR22980">
    <property type="entry name" value="CORTISTATIN"/>
    <property type="match status" value="1"/>
</dbReference>
<evidence type="ECO:0000256" key="5">
    <source>
        <dbReference type="SAM" id="Coils"/>
    </source>
</evidence>
<dbReference type="Proteomes" id="UP001085076">
    <property type="component" value="Miscellaneous, Linkage group lg01"/>
</dbReference>
<dbReference type="GO" id="GO:0006281">
    <property type="term" value="P:DNA repair"/>
    <property type="evidence" value="ECO:0007669"/>
    <property type="project" value="UniProtKB-KW"/>
</dbReference>
<keyword evidence="2" id="KW-0227">DNA damage</keyword>
<dbReference type="GO" id="GO:0003682">
    <property type="term" value="F:chromatin binding"/>
    <property type="evidence" value="ECO:0007669"/>
    <property type="project" value="TreeGrafter"/>
</dbReference>
<dbReference type="GO" id="GO:0000712">
    <property type="term" value="P:resolution of meiotic recombination intermediates"/>
    <property type="evidence" value="ECO:0007669"/>
    <property type="project" value="TreeGrafter"/>
</dbReference>
<keyword evidence="3" id="KW-0238">DNA-binding</keyword>
<dbReference type="GO" id="GO:0031297">
    <property type="term" value="P:replication fork processing"/>
    <property type="evidence" value="ECO:0007669"/>
    <property type="project" value="TreeGrafter"/>
</dbReference>
<comment type="similarity">
    <text evidence="1">Belongs to the TAF9 family. CENP-S/MHF1 subfamily.</text>
</comment>
<feature type="coiled-coil region" evidence="5">
    <location>
        <begin position="3"/>
        <end position="30"/>
    </location>
</feature>
<dbReference type="PANTHER" id="PTHR22980:SF0">
    <property type="entry name" value="CENTROMERE PROTEIN S"/>
    <property type="match status" value="1"/>
</dbReference>
<name>A0A9D5DDB9_9LILI</name>
<proteinExistence type="inferred from homology"/>
<evidence type="ECO:0000313" key="8">
    <source>
        <dbReference type="Proteomes" id="UP001085076"/>
    </source>
</evidence>
<dbReference type="GO" id="GO:0046982">
    <property type="term" value="F:protein heterodimerization activity"/>
    <property type="evidence" value="ECO:0007669"/>
    <property type="project" value="InterPro"/>
</dbReference>